<evidence type="ECO:0000313" key="2">
    <source>
        <dbReference type="EMBL" id="KRM12394.1"/>
    </source>
</evidence>
<dbReference type="InterPro" id="IPR002589">
    <property type="entry name" value="Macro_dom"/>
</dbReference>
<dbReference type="SUPFAM" id="SSF52949">
    <property type="entry name" value="Macro domain-like"/>
    <property type="match status" value="1"/>
</dbReference>
<dbReference type="NCBIfam" id="NF001664">
    <property type="entry name" value="PRK00431.1-6"/>
    <property type="match status" value="1"/>
</dbReference>
<dbReference type="STRING" id="1423807.FD16_GL002389"/>
<sequence>MTNIKVIKGDITTMHVDAIVNAANTTLLGGGGVDGAIHRAAGPELLAATMKLHGAQTGEAKITAGFRLPAKYVIHTPGPIWHGGNQNEAQLLHNSYFNSLTLAEQNNCHTVAFPSISTGVFHFPLSQAAKIATETLRDFLETAKTVTEVTMVCFDDTTFAAYQDALTQINL</sequence>
<dbReference type="CDD" id="cd02908">
    <property type="entry name" value="Macro_OAADPr_deacetylase"/>
    <property type="match status" value="1"/>
</dbReference>
<feature type="domain" description="Macro" evidence="1">
    <location>
        <begin position="1"/>
        <end position="170"/>
    </location>
</feature>
<dbReference type="GO" id="GO:0061463">
    <property type="term" value="F:O-acetyl-ADP-ribose deacetylase activity"/>
    <property type="evidence" value="ECO:0007669"/>
    <property type="project" value="TreeGrafter"/>
</dbReference>
<dbReference type="PATRIC" id="fig|1423807.3.peg.2467"/>
<dbReference type="SMART" id="SM00506">
    <property type="entry name" value="A1pp"/>
    <property type="match status" value="1"/>
</dbReference>
<proteinExistence type="predicted"/>
<dbReference type="PROSITE" id="PS51154">
    <property type="entry name" value="MACRO"/>
    <property type="match status" value="1"/>
</dbReference>
<keyword evidence="3" id="KW-1185">Reference proteome</keyword>
<dbReference type="Pfam" id="PF01661">
    <property type="entry name" value="Macro"/>
    <property type="match status" value="1"/>
</dbReference>
<dbReference type="eggNOG" id="COG2110">
    <property type="taxonomic scope" value="Bacteria"/>
</dbReference>
<reference evidence="2 3" key="1">
    <citation type="journal article" date="2015" name="Genome Announc.">
        <title>Expanding the biotechnology potential of lactobacilli through comparative genomics of 213 strains and associated genera.</title>
        <authorList>
            <person name="Sun Z."/>
            <person name="Harris H.M."/>
            <person name="McCann A."/>
            <person name="Guo C."/>
            <person name="Argimon S."/>
            <person name="Zhang W."/>
            <person name="Yang X."/>
            <person name="Jeffery I.B."/>
            <person name="Cooney J.C."/>
            <person name="Kagawa T.F."/>
            <person name="Liu W."/>
            <person name="Song Y."/>
            <person name="Salvetti E."/>
            <person name="Wrobel A."/>
            <person name="Rasinkangas P."/>
            <person name="Parkhill J."/>
            <person name="Rea M.C."/>
            <person name="O'Sullivan O."/>
            <person name="Ritari J."/>
            <person name="Douillard F.P."/>
            <person name="Paul Ross R."/>
            <person name="Yang R."/>
            <person name="Briner A.E."/>
            <person name="Felis G.E."/>
            <person name="de Vos W.M."/>
            <person name="Barrangou R."/>
            <person name="Klaenhammer T.R."/>
            <person name="Caufield P.W."/>
            <person name="Cui Y."/>
            <person name="Zhang H."/>
            <person name="O'Toole P.W."/>
        </authorList>
    </citation>
    <scope>NUCLEOTIDE SEQUENCE [LARGE SCALE GENOMIC DNA]</scope>
    <source>
        <strain evidence="2 3">DSM 5007</strain>
    </source>
</reference>
<dbReference type="OrthoDB" id="6194521at2"/>
<dbReference type="PANTHER" id="PTHR11106:SF27">
    <property type="entry name" value="MACRO DOMAIN-CONTAINING PROTEIN"/>
    <property type="match status" value="1"/>
</dbReference>
<organism evidence="2 3">
    <name type="scientific">Paucilactobacillus suebicus DSM 5007 = KCTC 3549</name>
    <dbReference type="NCBI Taxonomy" id="1423807"/>
    <lineage>
        <taxon>Bacteria</taxon>
        <taxon>Bacillati</taxon>
        <taxon>Bacillota</taxon>
        <taxon>Bacilli</taxon>
        <taxon>Lactobacillales</taxon>
        <taxon>Lactobacillaceae</taxon>
        <taxon>Paucilactobacillus</taxon>
    </lineage>
</organism>
<dbReference type="AlphaFoldDB" id="A0A0R1W417"/>
<comment type="caution">
    <text evidence="2">The sequence shown here is derived from an EMBL/GenBank/DDBJ whole genome shotgun (WGS) entry which is preliminary data.</text>
</comment>
<evidence type="ECO:0000259" key="1">
    <source>
        <dbReference type="PROSITE" id="PS51154"/>
    </source>
</evidence>
<dbReference type="RefSeq" id="WP_010621253.1">
    <property type="nucleotide sequence ID" value="NZ_AZGF01000008.1"/>
</dbReference>
<dbReference type="EMBL" id="AZGF01000008">
    <property type="protein sequence ID" value="KRM12394.1"/>
    <property type="molecule type" value="Genomic_DNA"/>
</dbReference>
<accession>A0A0R1W417</accession>
<protein>
    <submittedName>
        <fullName evidence="2">Appr-1-p processing domain-containing protein</fullName>
    </submittedName>
</protein>
<dbReference type="Proteomes" id="UP000051820">
    <property type="component" value="Unassembled WGS sequence"/>
</dbReference>
<evidence type="ECO:0000313" key="3">
    <source>
        <dbReference type="Proteomes" id="UP000051820"/>
    </source>
</evidence>
<dbReference type="PANTHER" id="PTHR11106">
    <property type="entry name" value="GANGLIOSIDE INDUCED DIFFERENTIATION ASSOCIATED PROTEIN 2-RELATED"/>
    <property type="match status" value="1"/>
</dbReference>
<dbReference type="InterPro" id="IPR043472">
    <property type="entry name" value="Macro_dom-like"/>
</dbReference>
<name>A0A0R1W417_9LACO</name>
<dbReference type="Gene3D" id="3.40.220.10">
    <property type="entry name" value="Leucine Aminopeptidase, subunit E, domain 1"/>
    <property type="match status" value="1"/>
</dbReference>
<gene>
    <name evidence="2" type="ORF">FD16_GL002389</name>
</gene>